<evidence type="ECO:0000313" key="2">
    <source>
        <dbReference type="Proteomes" id="UP000187941"/>
    </source>
</evidence>
<reference evidence="1 2" key="1">
    <citation type="submission" date="2016-01" db="EMBL/GenBank/DDBJ databases">
        <authorList>
            <person name="Oliw E.H."/>
        </authorList>
    </citation>
    <scope>NUCLEOTIDE SEQUENCE [LARGE SCALE GENOMIC DNA]</scope>
    <source>
        <strain evidence="1 2">DY10</strain>
    </source>
</reference>
<dbReference type="InterPro" id="IPR046732">
    <property type="entry name" value="DUF6624"/>
</dbReference>
<protein>
    <submittedName>
        <fullName evidence="1">Uncharacterized protein</fullName>
    </submittedName>
</protein>
<organism evidence="1 2">
    <name type="scientific">Spirosoma montaniterrae</name>
    <dbReference type="NCBI Taxonomy" id="1178516"/>
    <lineage>
        <taxon>Bacteria</taxon>
        <taxon>Pseudomonadati</taxon>
        <taxon>Bacteroidota</taxon>
        <taxon>Cytophagia</taxon>
        <taxon>Cytophagales</taxon>
        <taxon>Cytophagaceae</taxon>
        <taxon>Spirosoma</taxon>
    </lineage>
</organism>
<dbReference type="Proteomes" id="UP000187941">
    <property type="component" value="Chromosome"/>
</dbReference>
<dbReference type="KEGG" id="smon:AWR27_16850"/>
<dbReference type="AlphaFoldDB" id="A0A1P9WZP2"/>
<dbReference type="Pfam" id="PF20329">
    <property type="entry name" value="DUF6624"/>
    <property type="match status" value="1"/>
</dbReference>
<proteinExistence type="predicted"/>
<name>A0A1P9WZP2_9BACT</name>
<dbReference type="STRING" id="1178516.AWR27_16850"/>
<accession>A0A1P9WZP2</accession>
<gene>
    <name evidence="1" type="ORF">AWR27_16850</name>
</gene>
<keyword evidence="2" id="KW-1185">Reference proteome</keyword>
<sequence>MRAALCAYRCGREDLARTYIDQAITVDYGIAEDIWFDRQIAPEFDAVRSTNMATYVREAFARKDAALKLNIPLKNELQAIYETDQQPRAQIDSLIQKYGNESAQMQQLWQHIHRTDSINLIRIESIIRQYGYPGKRLVGPNQSNTAWLIIQHSPLATQEKYLPLIRKAAEEGEMDKSNVALLVDRIRMYKGQKQLYGSQIAIDPSGKRHFHPIADEVNVNKRRADMDLGSIEDYARENDILYKPVGRKSKK</sequence>
<dbReference type="EMBL" id="CP014263">
    <property type="protein sequence ID" value="AQG80840.1"/>
    <property type="molecule type" value="Genomic_DNA"/>
</dbReference>
<evidence type="ECO:0000313" key="1">
    <source>
        <dbReference type="EMBL" id="AQG80840.1"/>
    </source>
</evidence>